<protein>
    <submittedName>
        <fullName evidence="1">ATP phosphoribosyltransferase regulatory subunit</fullName>
    </submittedName>
</protein>
<accession>A0AC61MYV6</accession>
<name>A0AC61MYV6_9FIRM</name>
<keyword evidence="1" id="KW-0808">Transferase</keyword>
<organism evidence="1 2">
    <name type="scientific">Aristaeella hokkaidonensis</name>
    <dbReference type="NCBI Taxonomy" id="3046382"/>
    <lineage>
        <taxon>Bacteria</taxon>
        <taxon>Bacillati</taxon>
        <taxon>Bacillota</taxon>
        <taxon>Clostridia</taxon>
        <taxon>Eubacteriales</taxon>
        <taxon>Aristaeellaceae</taxon>
        <taxon>Aristaeella</taxon>
    </lineage>
</organism>
<dbReference type="EMBL" id="CP068393">
    <property type="protein sequence ID" value="QUC68375.1"/>
    <property type="molecule type" value="Genomic_DNA"/>
</dbReference>
<proteinExistence type="predicted"/>
<dbReference type="Proteomes" id="UP000682782">
    <property type="component" value="Chromosome"/>
</dbReference>
<gene>
    <name evidence="1" type="ORF">JYE49_06710</name>
</gene>
<evidence type="ECO:0000313" key="2">
    <source>
        <dbReference type="Proteomes" id="UP000682782"/>
    </source>
</evidence>
<keyword evidence="1" id="KW-0328">Glycosyltransferase</keyword>
<evidence type="ECO:0000313" key="1">
    <source>
        <dbReference type="EMBL" id="QUC68375.1"/>
    </source>
</evidence>
<keyword evidence="2" id="KW-1185">Reference proteome</keyword>
<sequence length="315" mass="34931">MQIDDSVMNGQERISFRLRSLYSEYGYERYRMSKFEEYDLYSRNKDFLFSEGVITFTDTNGRLMALKPDVTLSIVKNRKDTPGMLQKLYYHENVYRVSAAADGFREQTQVGLECMGNVDGACIAEVLKLAAESLKLCSDNFVLEISHVGILNAFVDAIAPDQSVKKAILECAGQKNLHGISRVCRDNGISEGAENALKELLGLYGTPRTVMPKIRALAAEYGAGEMADELGRAVAGFTGSDIEDRVQIDFSATGDVKYYNGIAFKGFISGIPGSVLSGGQYDALMRKMGRKDRAIGFAVFLDMLERLTEEENFRA</sequence>
<reference evidence="1" key="1">
    <citation type="submission" date="2021-01" db="EMBL/GenBank/DDBJ databases">
        <title>Complete genome sequence of Clostridiales bacterium R-7.</title>
        <authorList>
            <person name="Mahoney-Kurpe S.C."/>
            <person name="Palevich N."/>
            <person name="Koike S."/>
            <person name="Moon C.D."/>
            <person name="Attwood G.T."/>
        </authorList>
    </citation>
    <scope>NUCLEOTIDE SEQUENCE</scope>
    <source>
        <strain evidence="1">R-7</strain>
    </source>
</reference>